<accession>A0A1L3GNU3</accession>
<keyword evidence="3" id="KW-1185">Reference proteome</keyword>
<dbReference type="SUPFAM" id="SSF53850">
    <property type="entry name" value="Periplasmic binding protein-like II"/>
    <property type="match status" value="1"/>
</dbReference>
<feature type="chain" id="PRO_5012273018" description="Solute-binding protein family 3/N-terminal domain-containing protein" evidence="1">
    <location>
        <begin position="34"/>
        <end position="291"/>
    </location>
</feature>
<protein>
    <recommendedName>
        <fullName evidence="4">Solute-binding protein family 3/N-terminal domain-containing protein</fullName>
    </recommendedName>
</protein>
<proteinExistence type="predicted"/>
<dbReference type="Pfam" id="PF12974">
    <property type="entry name" value="Phosphonate-bd"/>
    <property type="match status" value="1"/>
</dbReference>
<sequence length="291" mass="32248">MKRGTPTLPTWRLWPTGLAALLLVMLVQSTGHAAGPSVVPFRIGFTRQMFTEVNESDARAAIKVWGQTVARDRGIAAAPEPLLFNDEEEMLNALQNKAVDVVAVSTLEYELLQRKTTFGPLFFTVHDNELSEEYLLLAHRDGPVQSLADLAGRVIQFHDNLRLCLAPLWLDSLLIENGQKPSESFAGRITKKANLSKVLLPVFFRQVDACVVSRSGFDTITELNPQLGRQLVVIASSSAVVPAVFAFRSDYAPPTRKLYLMVFAISMEQPLADRFSWYSTATRSKNTPSPS</sequence>
<evidence type="ECO:0008006" key="4">
    <source>
        <dbReference type="Google" id="ProtNLM"/>
    </source>
</evidence>
<evidence type="ECO:0000313" key="2">
    <source>
        <dbReference type="EMBL" id="APG27594.1"/>
    </source>
</evidence>
<dbReference type="Proteomes" id="UP000182517">
    <property type="component" value="Chromosome"/>
</dbReference>
<feature type="signal peptide" evidence="1">
    <location>
        <begin position="1"/>
        <end position="33"/>
    </location>
</feature>
<dbReference type="EMBL" id="CP015519">
    <property type="protein sequence ID" value="APG27594.1"/>
    <property type="molecule type" value="Genomic_DNA"/>
</dbReference>
<dbReference type="KEGG" id="pef:A7E78_06940"/>
<dbReference type="AlphaFoldDB" id="A0A1L3GNU3"/>
<keyword evidence="1" id="KW-0732">Signal</keyword>
<dbReference type="STRING" id="1842532.A7E78_06940"/>
<evidence type="ECO:0000313" key="3">
    <source>
        <dbReference type="Proteomes" id="UP000182517"/>
    </source>
</evidence>
<evidence type="ECO:0000256" key="1">
    <source>
        <dbReference type="SAM" id="SignalP"/>
    </source>
</evidence>
<organism evidence="2 3">
    <name type="scientific">Syntrophotalea acetylenivorans</name>
    <dbReference type="NCBI Taxonomy" id="1842532"/>
    <lineage>
        <taxon>Bacteria</taxon>
        <taxon>Pseudomonadati</taxon>
        <taxon>Thermodesulfobacteriota</taxon>
        <taxon>Desulfuromonadia</taxon>
        <taxon>Desulfuromonadales</taxon>
        <taxon>Syntrophotaleaceae</taxon>
        <taxon>Syntrophotalea</taxon>
    </lineage>
</organism>
<reference evidence="2 3" key="1">
    <citation type="journal article" date="2017" name="Genome Announc.">
        <title>Complete Genome Sequences of Two Acetylene-Fermenting Pelobacter acetylenicus Strains.</title>
        <authorList>
            <person name="Sutton J.M."/>
            <person name="Baesman S.M."/>
            <person name="Fierst J.L."/>
            <person name="Poret-Peterson A.T."/>
            <person name="Oremland R.S."/>
            <person name="Dunlap D.S."/>
            <person name="Akob D.M."/>
        </authorList>
    </citation>
    <scope>NUCLEOTIDE SEQUENCE [LARGE SCALE GENOMIC DNA]</scope>
    <source>
        <strain evidence="2 3">SFB93</strain>
    </source>
</reference>
<name>A0A1L3GNU3_9BACT</name>
<gene>
    <name evidence="2" type="ORF">A7E78_06940</name>
</gene>